<sequence>MWPHMSSSLLFHSFFLFCFYNYMLSSHCRERRASGEGRRERHEGGGEIVGPADVGGAAALSSRREGGKGAAVHGVGVRRKGRRGVTPRGDWWERAARRPAGEDQRRTLARRVGGRGTAAHAVPPERSTNRSAAKPLKWPVWKNRFSRTGLLRGQYAKMRSFSLAAHLSDRMEKSIFPYGPLKEPYAKIKFEKFKTSLSHSYEL</sequence>
<reference evidence="4" key="1">
    <citation type="journal article" date="2005" name="Nature">
        <title>The map-based sequence of the rice genome.</title>
        <authorList>
            <consortium name="International rice genome sequencing project (IRGSP)"/>
            <person name="Matsumoto T."/>
            <person name="Wu J."/>
            <person name="Kanamori H."/>
            <person name="Katayose Y."/>
            <person name="Fujisawa M."/>
            <person name="Namiki N."/>
            <person name="Mizuno H."/>
            <person name="Yamamoto K."/>
            <person name="Antonio B.A."/>
            <person name="Baba T."/>
            <person name="Sakata K."/>
            <person name="Nagamura Y."/>
            <person name="Aoki H."/>
            <person name="Arikawa K."/>
            <person name="Arita K."/>
            <person name="Bito T."/>
            <person name="Chiden Y."/>
            <person name="Fujitsuka N."/>
            <person name="Fukunaka R."/>
            <person name="Hamada M."/>
            <person name="Harada C."/>
            <person name="Hayashi A."/>
            <person name="Hijishita S."/>
            <person name="Honda M."/>
            <person name="Hosokawa S."/>
            <person name="Ichikawa Y."/>
            <person name="Idonuma A."/>
            <person name="Iijima M."/>
            <person name="Ikeda M."/>
            <person name="Ikeno M."/>
            <person name="Ito K."/>
            <person name="Ito S."/>
            <person name="Ito T."/>
            <person name="Ito Y."/>
            <person name="Ito Y."/>
            <person name="Iwabuchi A."/>
            <person name="Kamiya K."/>
            <person name="Karasawa W."/>
            <person name="Kurita K."/>
            <person name="Katagiri S."/>
            <person name="Kikuta A."/>
            <person name="Kobayashi H."/>
            <person name="Kobayashi N."/>
            <person name="Machita K."/>
            <person name="Maehara T."/>
            <person name="Masukawa M."/>
            <person name="Mizubayashi T."/>
            <person name="Mukai Y."/>
            <person name="Nagasaki H."/>
            <person name="Nagata Y."/>
            <person name="Naito S."/>
            <person name="Nakashima M."/>
            <person name="Nakama Y."/>
            <person name="Nakamichi Y."/>
            <person name="Nakamura M."/>
            <person name="Meguro A."/>
            <person name="Negishi M."/>
            <person name="Ohta I."/>
            <person name="Ohta T."/>
            <person name="Okamoto M."/>
            <person name="Ono N."/>
            <person name="Saji S."/>
            <person name="Sakaguchi M."/>
            <person name="Sakai K."/>
            <person name="Shibata M."/>
            <person name="Shimokawa T."/>
            <person name="Song J."/>
            <person name="Takazaki Y."/>
            <person name="Terasawa K."/>
            <person name="Tsugane M."/>
            <person name="Tsuji K."/>
            <person name="Ueda S."/>
            <person name="Waki K."/>
            <person name="Yamagata H."/>
            <person name="Yamamoto M."/>
            <person name="Yamamoto S."/>
            <person name="Yamane H."/>
            <person name="Yoshiki S."/>
            <person name="Yoshihara R."/>
            <person name="Yukawa K."/>
            <person name="Zhong H."/>
            <person name="Yano M."/>
            <person name="Yuan Q."/>
            <person name="Ouyang S."/>
            <person name="Liu J."/>
            <person name="Jones K.M."/>
            <person name="Gansberger K."/>
            <person name="Moffat K."/>
            <person name="Hill J."/>
            <person name="Bera J."/>
            <person name="Fadrosh D."/>
            <person name="Jin S."/>
            <person name="Johri S."/>
            <person name="Kim M."/>
            <person name="Overton L."/>
            <person name="Reardon M."/>
            <person name="Tsitrin T."/>
            <person name="Vuong H."/>
            <person name="Weaver B."/>
            <person name="Ciecko A."/>
            <person name="Tallon L."/>
            <person name="Jackson J."/>
            <person name="Pai G."/>
            <person name="Aken S.V."/>
            <person name="Utterback T."/>
            <person name="Reidmuller S."/>
            <person name="Feldblyum T."/>
            <person name="Hsiao J."/>
            <person name="Zismann V."/>
            <person name="Iobst S."/>
            <person name="de Vazeille A.R."/>
            <person name="Buell C.R."/>
            <person name="Ying K."/>
            <person name="Li Y."/>
            <person name="Lu T."/>
            <person name="Huang Y."/>
            <person name="Zhao Q."/>
            <person name="Feng Q."/>
            <person name="Zhang L."/>
            <person name="Zhu J."/>
            <person name="Weng Q."/>
            <person name="Mu J."/>
            <person name="Lu Y."/>
            <person name="Fan D."/>
            <person name="Liu Y."/>
            <person name="Guan J."/>
            <person name="Zhang Y."/>
            <person name="Yu S."/>
            <person name="Liu X."/>
            <person name="Zhang Y."/>
            <person name="Hong G."/>
            <person name="Han B."/>
            <person name="Choisne N."/>
            <person name="Demange N."/>
            <person name="Orjeda G."/>
            <person name="Samain S."/>
            <person name="Cattolico L."/>
            <person name="Pelletier E."/>
            <person name="Couloux A."/>
            <person name="Segurens B."/>
            <person name="Wincker P."/>
            <person name="D'Hont A."/>
            <person name="Scarpelli C."/>
            <person name="Weissenbach J."/>
            <person name="Salanoubat M."/>
            <person name="Quetier F."/>
            <person name="Yu Y."/>
            <person name="Kim H.R."/>
            <person name="Rambo T."/>
            <person name="Currie J."/>
            <person name="Collura K."/>
            <person name="Luo M."/>
            <person name="Yang T."/>
            <person name="Ammiraju J.S.S."/>
            <person name="Engler F."/>
            <person name="Soderlund C."/>
            <person name="Wing R.A."/>
            <person name="Palmer L.E."/>
            <person name="de la Bastide M."/>
            <person name="Spiegel L."/>
            <person name="Nascimento L."/>
            <person name="Zutavern T."/>
            <person name="O'Shaughnessy A."/>
            <person name="Dike S."/>
            <person name="Dedhia N."/>
            <person name="Preston R."/>
            <person name="Balija V."/>
            <person name="McCombie W.R."/>
            <person name="Chow T."/>
            <person name="Chen H."/>
            <person name="Chung M."/>
            <person name="Chen C."/>
            <person name="Shaw J."/>
            <person name="Wu H."/>
            <person name="Hsiao K."/>
            <person name="Chao Y."/>
            <person name="Chu M."/>
            <person name="Cheng C."/>
            <person name="Hour A."/>
            <person name="Lee P."/>
            <person name="Lin S."/>
            <person name="Lin Y."/>
            <person name="Liou J."/>
            <person name="Liu S."/>
            <person name="Hsing Y."/>
            <person name="Raghuvanshi S."/>
            <person name="Mohanty A."/>
            <person name="Bharti A.K."/>
            <person name="Gaur A."/>
            <person name="Gupta V."/>
            <person name="Kumar D."/>
            <person name="Ravi V."/>
            <person name="Vij S."/>
            <person name="Kapur A."/>
            <person name="Khurana P."/>
            <person name="Khurana P."/>
            <person name="Khurana J.P."/>
            <person name="Tyagi A.K."/>
            <person name="Gaikwad K."/>
            <person name="Singh A."/>
            <person name="Dalal V."/>
            <person name="Srivastava S."/>
            <person name="Dixit A."/>
            <person name="Pal A.K."/>
            <person name="Ghazi I.A."/>
            <person name="Yadav M."/>
            <person name="Pandit A."/>
            <person name="Bhargava A."/>
            <person name="Sureshbabu K."/>
            <person name="Batra K."/>
            <person name="Sharma T.R."/>
            <person name="Mohapatra T."/>
            <person name="Singh N.K."/>
            <person name="Messing J."/>
            <person name="Nelson A.B."/>
            <person name="Fuks G."/>
            <person name="Kavchok S."/>
            <person name="Keizer G."/>
            <person name="Linton E."/>
            <person name="Llaca V."/>
            <person name="Song R."/>
            <person name="Tanyolac B."/>
            <person name="Young S."/>
            <person name="Ho-Il K."/>
            <person name="Hahn J.H."/>
            <person name="Sangsakoo G."/>
            <person name="Vanavichit A."/>
            <person name="de Mattos Luiz.A.T."/>
            <person name="Zimmer P.D."/>
            <person name="Malone G."/>
            <person name="Dellagostin O."/>
            <person name="de Oliveira A.C."/>
            <person name="Bevan M."/>
            <person name="Bancroft I."/>
            <person name="Minx P."/>
            <person name="Cordum H."/>
            <person name="Wilson R."/>
            <person name="Cheng Z."/>
            <person name="Jin W."/>
            <person name="Jiang J."/>
            <person name="Leong S.A."/>
            <person name="Iwama H."/>
            <person name="Gojobori T."/>
            <person name="Itoh T."/>
            <person name="Niimura Y."/>
            <person name="Fujii Y."/>
            <person name="Habara T."/>
            <person name="Sakai H."/>
            <person name="Sato Y."/>
            <person name="Wilson G."/>
            <person name="Kumar K."/>
            <person name="McCouch S."/>
            <person name="Juretic N."/>
            <person name="Hoen D."/>
            <person name="Wright S."/>
            <person name="Bruskiewich R."/>
            <person name="Bureau T."/>
            <person name="Miyao A."/>
            <person name="Hirochika H."/>
            <person name="Nishikawa T."/>
            <person name="Kadowaki K."/>
            <person name="Sugiura M."/>
            <person name="Burr B."/>
            <person name="Sasaki T."/>
        </authorList>
    </citation>
    <scope>NUCLEOTIDE SEQUENCE [LARGE SCALE GENOMIC DNA]</scope>
    <source>
        <strain evidence="4">cv. Nipponbare</strain>
    </source>
</reference>
<dbReference type="EMBL" id="AC145367">
    <property type="protein sequence ID" value="AAX96266.1"/>
    <property type="molecule type" value="Genomic_DNA"/>
</dbReference>
<proteinExistence type="predicted"/>
<organism evidence="3 4">
    <name type="scientific">Oryza sativa subsp. japonica</name>
    <name type="common">Rice</name>
    <dbReference type="NCBI Taxonomy" id="39947"/>
    <lineage>
        <taxon>Eukaryota</taxon>
        <taxon>Viridiplantae</taxon>
        <taxon>Streptophyta</taxon>
        <taxon>Embryophyta</taxon>
        <taxon>Tracheophyta</taxon>
        <taxon>Spermatophyta</taxon>
        <taxon>Magnoliopsida</taxon>
        <taxon>Liliopsida</taxon>
        <taxon>Poales</taxon>
        <taxon>Poaceae</taxon>
        <taxon>BOP clade</taxon>
        <taxon>Oryzoideae</taxon>
        <taxon>Oryzeae</taxon>
        <taxon>Oryzinae</taxon>
        <taxon>Oryza</taxon>
        <taxon>Oryza sativa</taxon>
    </lineage>
</organism>
<feature type="region of interest" description="Disordered" evidence="1">
    <location>
        <begin position="98"/>
        <end position="134"/>
    </location>
</feature>
<accession>Q2R5B3</accession>
<feature type="chain" id="PRO_5024312853" evidence="2">
    <location>
        <begin position="26"/>
        <end position="203"/>
    </location>
</feature>
<keyword evidence="2" id="KW-0732">Signal</keyword>
<evidence type="ECO:0000256" key="2">
    <source>
        <dbReference type="SAM" id="SignalP"/>
    </source>
</evidence>
<gene>
    <name evidence="3" type="ordered locus">LOC_Os11g25600</name>
</gene>
<reference evidence="4" key="2">
    <citation type="journal article" date="2008" name="Nucleic Acids Res.">
        <title>The rice annotation project database (RAP-DB): 2008 update.</title>
        <authorList>
            <consortium name="The rice annotation project (RAP)"/>
        </authorList>
    </citation>
    <scope>GENOME REANNOTATION</scope>
    <source>
        <strain evidence="4">cv. Nipponbare</strain>
    </source>
</reference>
<dbReference type="Proteomes" id="UP000000763">
    <property type="component" value="Chromosome 11"/>
</dbReference>
<evidence type="ECO:0000313" key="4">
    <source>
        <dbReference type="Proteomes" id="UP000000763"/>
    </source>
</evidence>
<evidence type="ECO:0000256" key="1">
    <source>
        <dbReference type="SAM" id="MobiDB-lite"/>
    </source>
</evidence>
<evidence type="ECO:0000313" key="3">
    <source>
        <dbReference type="EMBL" id="AAX96266.1"/>
    </source>
</evidence>
<protein>
    <submittedName>
        <fullName evidence="3">Uncharacterized protein</fullName>
    </submittedName>
</protein>
<feature type="signal peptide" evidence="2">
    <location>
        <begin position="1"/>
        <end position="25"/>
    </location>
</feature>
<name>Q2R5B3_ORYSJ</name>
<dbReference type="AlphaFoldDB" id="Q2R5B3"/>